<feature type="domain" description="Rhodanese" evidence="3">
    <location>
        <begin position="164"/>
        <end position="276"/>
    </location>
</feature>
<dbReference type="InterPro" id="IPR036873">
    <property type="entry name" value="Rhodanese-like_dom_sf"/>
</dbReference>
<name>A0A1S8CV24_9GAMM</name>
<keyword evidence="5" id="KW-1185">Reference proteome</keyword>
<dbReference type="Proteomes" id="UP000192132">
    <property type="component" value="Unassembled WGS sequence"/>
</dbReference>
<evidence type="ECO:0000256" key="2">
    <source>
        <dbReference type="RuleBase" id="RU000507"/>
    </source>
</evidence>
<gene>
    <name evidence="4" type="ORF">BKE30_06185</name>
</gene>
<dbReference type="RefSeq" id="WP_076877816.1">
    <property type="nucleotide sequence ID" value="NZ_MLCN01000014.1"/>
</dbReference>
<comment type="caution">
    <text evidence="4">The sequence shown here is derived from an EMBL/GenBank/DDBJ whole genome shotgun (WGS) entry which is preliminary data.</text>
</comment>
<dbReference type="PANTHER" id="PTHR43855">
    <property type="entry name" value="THIOSULFATE SULFURTRANSFERASE"/>
    <property type="match status" value="1"/>
</dbReference>
<organism evidence="4 5">
    <name type="scientific">Alkanindiges hydrocarboniclasticus</name>
    <dbReference type="NCBI Taxonomy" id="1907941"/>
    <lineage>
        <taxon>Bacteria</taxon>
        <taxon>Pseudomonadati</taxon>
        <taxon>Pseudomonadota</taxon>
        <taxon>Gammaproteobacteria</taxon>
        <taxon>Moraxellales</taxon>
        <taxon>Moraxellaceae</taxon>
        <taxon>Alkanindiges</taxon>
    </lineage>
</organism>
<dbReference type="PROSITE" id="PS00683">
    <property type="entry name" value="RHODANESE_2"/>
    <property type="match status" value="1"/>
</dbReference>
<evidence type="ECO:0000313" key="4">
    <source>
        <dbReference type="EMBL" id="ONG41091.1"/>
    </source>
</evidence>
<evidence type="ECO:0000259" key="3">
    <source>
        <dbReference type="PROSITE" id="PS50206"/>
    </source>
</evidence>
<accession>A0A1S8CV24</accession>
<dbReference type="Gene3D" id="3.40.250.10">
    <property type="entry name" value="Rhodanese-like domain"/>
    <property type="match status" value="2"/>
</dbReference>
<dbReference type="InterPro" id="IPR001307">
    <property type="entry name" value="Thiosulphate_STrfase_CS"/>
</dbReference>
<evidence type="ECO:0000313" key="5">
    <source>
        <dbReference type="Proteomes" id="UP000192132"/>
    </source>
</evidence>
<dbReference type="InterPro" id="IPR001763">
    <property type="entry name" value="Rhodanese-like_dom"/>
</dbReference>
<dbReference type="Pfam" id="PF00581">
    <property type="entry name" value="Rhodanese"/>
    <property type="match status" value="2"/>
</dbReference>
<dbReference type="PANTHER" id="PTHR43855:SF1">
    <property type="entry name" value="THIOSULFATE SULFURTRANSFERASE"/>
    <property type="match status" value="1"/>
</dbReference>
<reference evidence="4 5" key="1">
    <citation type="submission" date="2016-10" db="EMBL/GenBank/DDBJ databases">
        <title>Draft Genome sequence of Alkanindiges sp. strain H1.</title>
        <authorList>
            <person name="Subhash Y."/>
            <person name="Lee S."/>
        </authorList>
    </citation>
    <scope>NUCLEOTIDE SEQUENCE [LARGE SCALE GENOMIC DNA]</scope>
    <source>
        <strain evidence="4 5">H1</strain>
    </source>
</reference>
<sequence>MPAETLSLPLLVDAEQLLPVLSHPLLRIVDLGKPRVYEQVHLPHALSLPPALLVRQEEHASGLLPDIEQLQQLVQTLQITPQHQVVVYDDEGGAWAGRLIWTLHILGFSRVSLLNGGIHAWLAKGLPTSSEMTGLAPVEPFQLNGLNPEPRITLAELKTILDEQPDAYTLWDCRTQGEYTGARLAARRGGHLPGAFHYEWNTVLDRQNNLCLRPLPEIMAELQQQGLDPQKPVIVYCQSHHRSGLAYVLARLFNWPVRAYDGAWSEWGNRLDTPIVTGEHPL</sequence>
<dbReference type="EMBL" id="MLCN01000014">
    <property type="protein sequence ID" value="ONG41091.1"/>
    <property type="molecule type" value="Genomic_DNA"/>
</dbReference>
<keyword evidence="2 4" id="KW-0808">Transferase</keyword>
<proteinExistence type="predicted"/>
<dbReference type="GO" id="GO:0004792">
    <property type="term" value="F:thiosulfate-cyanide sulfurtransferase activity"/>
    <property type="evidence" value="ECO:0007669"/>
    <property type="project" value="InterPro"/>
</dbReference>
<dbReference type="OrthoDB" id="9781034at2"/>
<dbReference type="InterPro" id="IPR051126">
    <property type="entry name" value="Thiosulfate_sulfurtransferase"/>
</dbReference>
<dbReference type="AlphaFoldDB" id="A0A1S8CV24"/>
<keyword evidence="1" id="KW-0677">Repeat</keyword>
<dbReference type="STRING" id="1907941.BKE30_06185"/>
<dbReference type="SMART" id="SM00450">
    <property type="entry name" value="RHOD"/>
    <property type="match status" value="2"/>
</dbReference>
<protein>
    <recommendedName>
        <fullName evidence="2">Sulfurtransferase</fullName>
    </recommendedName>
</protein>
<dbReference type="SUPFAM" id="SSF52821">
    <property type="entry name" value="Rhodanese/Cell cycle control phosphatase"/>
    <property type="match status" value="2"/>
</dbReference>
<dbReference type="PROSITE" id="PS50206">
    <property type="entry name" value="RHODANESE_3"/>
    <property type="match status" value="2"/>
</dbReference>
<evidence type="ECO:0000256" key="1">
    <source>
        <dbReference type="ARBA" id="ARBA00022737"/>
    </source>
</evidence>
<feature type="domain" description="Rhodanese" evidence="3">
    <location>
        <begin position="22"/>
        <end position="130"/>
    </location>
</feature>